<protein>
    <submittedName>
        <fullName evidence="3">Sugar phosphate isomerase/epimerase family protein</fullName>
    </submittedName>
</protein>
<reference evidence="3 4" key="1">
    <citation type="submission" date="2024-12" db="EMBL/GenBank/DDBJ databases">
        <authorList>
            <person name="Hu S."/>
        </authorList>
    </citation>
    <scope>NUCLEOTIDE SEQUENCE [LARGE SCALE GENOMIC DNA]</scope>
    <source>
        <strain evidence="3 4">THG-T11</strain>
    </source>
</reference>
<name>A0ABW9J3K9_9SPHI</name>
<dbReference type="InterPro" id="IPR019546">
    <property type="entry name" value="TAT_signal_bac_arc"/>
</dbReference>
<dbReference type="SUPFAM" id="SSF51658">
    <property type="entry name" value="Xylose isomerase-like"/>
    <property type="match status" value="1"/>
</dbReference>
<sequence>MTTRRNFIKETGLLAASLALAPSLTKAFAPAQRAVGIQLYSLRDIIGKDVKGVIEKVAKAGFKEVETYGYAPNGSFWGLSPKDFKALLDTNGLYSPSGHFSFDNYISTGNLDDIKSYIDASNVLGSKYVVAPWLSENLRKTTDDYKKVAERLNKAGELCIQAGINVGYHNHGFEFDKHVDTTGFEILLAETDPNLVYFELDLYWAVFAGHNPVDIFKKHPRRFKMWHVKDMDKTKKTWNTEVGNGSIDFKSIFAQAKLSGVKHIYLEQETNYKPDQIGSIKTSIDYIKGSLLK</sequence>
<keyword evidence="1" id="KW-0732">Signal</keyword>
<comment type="caution">
    <text evidence="3">The sequence shown here is derived from an EMBL/GenBank/DDBJ whole genome shotgun (WGS) entry which is preliminary data.</text>
</comment>
<dbReference type="RefSeq" id="WP_138721827.1">
    <property type="nucleotide sequence ID" value="NZ_SSHJ02000001.1"/>
</dbReference>
<keyword evidence="3" id="KW-0413">Isomerase</keyword>
<evidence type="ECO:0000256" key="1">
    <source>
        <dbReference type="SAM" id="SignalP"/>
    </source>
</evidence>
<dbReference type="InterPro" id="IPR050312">
    <property type="entry name" value="IolE/XylAMocC-like"/>
</dbReference>
<dbReference type="Pfam" id="PF01261">
    <property type="entry name" value="AP_endonuc_2"/>
    <property type="match status" value="1"/>
</dbReference>
<evidence type="ECO:0000313" key="4">
    <source>
        <dbReference type="Proteomes" id="UP001517247"/>
    </source>
</evidence>
<dbReference type="InterPro" id="IPR036237">
    <property type="entry name" value="Xyl_isomerase-like_sf"/>
</dbReference>
<dbReference type="GO" id="GO:0016853">
    <property type="term" value="F:isomerase activity"/>
    <property type="evidence" value="ECO:0007669"/>
    <property type="project" value="UniProtKB-KW"/>
</dbReference>
<dbReference type="Gene3D" id="3.20.20.150">
    <property type="entry name" value="Divalent-metal-dependent TIM barrel enzymes"/>
    <property type="match status" value="1"/>
</dbReference>
<feature type="signal peptide" evidence="1">
    <location>
        <begin position="1"/>
        <end position="21"/>
    </location>
</feature>
<accession>A0ABW9J3K9</accession>
<feature type="domain" description="Xylose isomerase-like TIM barrel" evidence="2">
    <location>
        <begin position="54"/>
        <end position="288"/>
    </location>
</feature>
<dbReference type="Proteomes" id="UP001517247">
    <property type="component" value="Unassembled WGS sequence"/>
</dbReference>
<evidence type="ECO:0000313" key="3">
    <source>
        <dbReference type="EMBL" id="MFN0254689.1"/>
    </source>
</evidence>
<proteinExistence type="predicted"/>
<dbReference type="InterPro" id="IPR006311">
    <property type="entry name" value="TAT_signal"/>
</dbReference>
<organism evidence="3 4">
    <name type="scientific">Pedobacter ureilyticus</name>
    <dbReference type="NCBI Taxonomy" id="1393051"/>
    <lineage>
        <taxon>Bacteria</taxon>
        <taxon>Pseudomonadati</taxon>
        <taxon>Bacteroidota</taxon>
        <taxon>Sphingobacteriia</taxon>
        <taxon>Sphingobacteriales</taxon>
        <taxon>Sphingobacteriaceae</taxon>
        <taxon>Pedobacter</taxon>
    </lineage>
</organism>
<dbReference type="PROSITE" id="PS51318">
    <property type="entry name" value="TAT"/>
    <property type="match status" value="1"/>
</dbReference>
<dbReference type="PANTHER" id="PTHR12110">
    <property type="entry name" value="HYDROXYPYRUVATE ISOMERASE"/>
    <property type="match status" value="1"/>
</dbReference>
<dbReference type="NCBIfam" id="TIGR01409">
    <property type="entry name" value="TAT_signal_seq"/>
    <property type="match status" value="1"/>
</dbReference>
<dbReference type="PANTHER" id="PTHR12110:SF41">
    <property type="entry name" value="INOSOSE DEHYDRATASE"/>
    <property type="match status" value="1"/>
</dbReference>
<dbReference type="EMBL" id="SSHJ02000001">
    <property type="protein sequence ID" value="MFN0254689.1"/>
    <property type="molecule type" value="Genomic_DNA"/>
</dbReference>
<keyword evidence="4" id="KW-1185">Reference proteome</keyword>
<feature type="chain" id="PRO_5046324533" evidence="1">
    <location>
        <begin position="22"/>
        <end position="293"/>
    </location>
</feature>
<dbReference type="InterPro" id="IPR013022">
    <property type="entry name" value="Xyl_isomerase-like_TIM-brl"/>
</dbReference>
<evidence type="ECO:0000259" key="2">
    <source>
        <dbReference type="Pfam" id="PF01261"/>
    </source>
</evidence>
<gene>
    <name evidence="3" type="ORF">E6A44_003850</name>
</gene>